<feature type="region of interest" description="Disordered" evidence="1">
    <location>
        <begin position="40"/>
        <end position="83"/>
    </location>
</feature>
<protein>
    <submittedName>
        <fullName evidence="2">Uncharacterized protein</fullName>
    </submittedName>
</protein>
<evidence type="ECO:0000256" key="1">
    <source>
        <dbReference type="SAM" id="MobiDB-lite"/>
    </source>
</evidence>
<dbReference type="EMBL" id="JANIIK010000042">
    <property type="protein sequence ID" value="KAJ3606796.1"/>
    <property type="molecule type" value="Genomic_DNA"/>
</dbReference>
<sequence>MASNSRSNPPFYYLKWNISANTLSPPARRQGRRAWEDSLALPGSQWSGTNENIASTAAIRGHPPGPMLSPKPSTRRPAGARLS</sequence>
<feature type="compositionally biased region" description="Polar residues" evidence="1">
    <location>
        <begin position="44"/>
        <end position="55"/>
    </location>
</feature>
<dbReference type="AlphaFoldDB" id="A0A9Q0EJB5"/>
<dbReference type="Proteomes" id="UP001148018">
    <property type="component" value="Unassembled WGS sequence"/>
</dbReference>
<comment type="caution">
    <text evidence="2">The sequence shown here is derived from an EMBL/GenBank/DDBJ whole genome shotgun (WGS) entry which is preliminary data.</text>
</comment>
<gene>
    <name evidence="2" type="ORF">NHX12_026315</name>
</gene>
<evidence type="ECO:0000313" key="3">
    <source>
        <dbReference type="Proteomes" id="UP001148018"/>
    </source>
</evidence>
<proteinExistence type="predicted"/>
<accession>A0A9Q0EJB5</accession>
<organism evidence="2 3">
    <name type="scientific">Muraenolepis orangiensis</name>
    <name type="common">Patagonian moray cod</name>
    <dbReference type="NCBI Taxonomy" id="630683"/>
    <lineage>
        <taxon>Eukaryota</taxon>
        <taxon>Metazoa</taxon>
        <taxon>Chordata</taxon>
        <taxon>Craniata</taxon>
        <taxon>Vertebrata</taxon>
        <taxon>Euteleostomi</taxon>
        <taxon>Actinopterygii</taxon>
        <taxon>Neopterygii</taxon>
        <taxon>Teleostei</taxon>
        <taxon>Neoteleostei</taxon>
        <taxon>Acanthomorphata</taxon>
        <taxon>Zeiogadaria</taxon>
        <taxon>Gadariae</taxon>
        <taxon>Gadiformes</taxon>
        <taxon>Muraenolepidoidei</taxon>
        <taxon>Muraenolepididae</taxon>
        <taxon>Muraenolepis</taxon>
    </lineage>
</organism>
<name>A0A9Q0EJB5_9TELE</name>
<keyword evidence="3" id="KW-1185">Reference proteome</keyword>
<reference evidence="2" key="1">
    <citation type="submission" date="2022-07" db="EMBL/GenBank/DDBJ databases">
        <title>Chromosome-level genome of Muraenolepis orangiensis.</title>
        <authorList>
            <person name="Kim J."/>
        </authorList>
    </citation>
    <scope>NUCLEOTIDE SEQUENCE</scope>
    <source>
        <strain evidence="2">KU_S4_2022</strain>
        <tissue evidence="2">Muscle</tissue>
    </source>
</reference>
<evidence type="ECO:0000313" key="2">
    <source>
        <dbReference type="EMBL" id="KAJ3606796.1"/>
    </source>
</evidence>